<reference evidence="1 2" key="1">
    <citation type="submission" date="2010-08" db="EMBL/GenBank/DDBJ databases">
        <title>Complete sequence of Clostridium cellulovorans 743B.</title>
        <authorList>
            <consortium name="US DOE Joint Genome Institute"/>
            <person name="Lucas S."/>
            <person name="Copeland A."/>
            <person name="Lapidus A."/>
            <person name="Cheng J.-F."/>
            <person name="Bruce D."/>
            <person name="Goodwin L."/>
            <person name="Pitluck S."/>
            <person name="Chertkov O."/>
            <person name="Detter J.C."/>
            <person name="Han C."/>
            <person name="Tapia R."/>
            <person name="Land M."/>
            <person name="Hauser L."/>
            <person name="Chang Y.-J."/>
            <person name="Jeffries C."/>
            <person name="Kyrpides N."/>
            <person name="Ivanova N."/>
            <person name="Mikhailova N."/>
            <person name="Hemme C.L."/>
            <person name="Woyke T."/>
        </authorList>
    </citation>
    <scope>NUCLEOTIDE SEQUENCE [LARGE SCALE GENOMIC DNA]</scope>
    <source>
        <strain evidence="2">ATCC 35296 / DSM 3052 / OCM 3 / 743B</strain>
    </source>
</reference>
<organism evidence="1 2">
    <name type="scientific">Clostridium cellulovorans (strain ATCC 35296 / DSM 3052 / OCM 3 / 743B)</name>
    <dbReference type="NCBI Taxonomy" id="573061"/>
    <lineage>
        <taxon>Bacteria</taxon>
        <taxon>Bacillati</taxon>
        <taxon>Bacillota</taxon>
        <taxon>Clostridia</taxon>
        <taxon>Eubacteriales</taxon>
        <taxon>Clostridiaceae</taxon>
        <taxon>Clostridium</taxon>
    </lineage>
</organism>
<dbReference type="EMBL" id="CP002160">
    <property type="protein sequence ID" value="ADL52406.1"/>
    <property type="molecule type" value="Genomic_DNA"/>
</dbReference>
<dbReference type="HOGENOM" id="CLU_2521706_0_0_9"/>
<sequence>MKEKVWINISEKYKNILEPWSNFYCYDSEDINLGKVGAYNLFTDSKEYSDLIEFMNESNIEYNIFGRVYRFTKNEIETSEILWF</sequence>
<dbReference type="AlphaFoldDB" id="D9SRH7"/>
<keyword evidence="2" id="KW-1185">Reference proteome</keyword>
<gene>
    <name evidence="1" type="ordered locus">Clocel_2707</name>
</gene>
<proteinExistence type="predicted"/>
<dbReference type="eggNOG" id="ENOG503463J">
    <property type="taxonomic scope" value="Bacteria"/>
</dbReference>
<protein>
    <submittedName>
        <fullName evidence="1">Uncharacterized protein</fullName>
    </submittedName>
</protein>
<evidence type="ECO:0000313" key="2">
    <source>
        <dbReference type="Proteomes" id="UP000002730"/>
    </source>
</evidence>
<dbReference type="RefSeq" id="WP_010076592.1">
    <property type="nucleotide sequence ID" value="NC_014393.1"/>
</dbReference>
<accession>D9SRH7</accession>
<name>D9SRH7_CLOC7</name>
<evidence type="ECO:0000313" key="1">
    <source>
        <dbReference type="EMBL" id="ADL52406.1"/>
    </source>
</evidence>
<dbReference type="KEGG" id="ccb:Clocel_2707"/>
<dbReference type="Proteomes" id="UP000002730">
    <property type="component" value="Chromosome"/>
</dbReference>